<reference evidence="2" key="1">
    <citation type="journal article" date="2020" name="Stud. Mycol.">
        <title>101 Dothideomycetes genomes: a test case for predicting lifestyles and emergence of pathogens.</title>
        <authorList>
            <person name="Haridas S."/>
            <person name="Albert R."/>
            <person name="Binder M."/>
            <person name="Bloem J."/>
            <person name="Labutti K."/>
            <person name="Salamov A."/>
            <person name="Andreopoulos B."/>
            <person name="Baker S."/>
            <person name="Barry K."/>
            <person name="Bills G."/>
            <person name="Bluhm B."/>
            <person name="Cannon C."/>
            <person name="Castanera R."/>
            <person name="Culley D."/>
            <person name="Daum C."/>
            <person name="Ezra D."/>
            <person name="Gonzalez J."/>
            <person name="Henrissat B."/>
            <person name="Kuo A."/>
            <person name="Liang C."/>
            <person name="Lipzen A."/>
            <person name="Lutzoni F."/>
            <person name="Magnuson J."/>
            <person name="Mondo S."/>
            <person name="Nolan M."/>
            <person name="Ohm R."/>
            <person name="Pangilinan J."/>
            <person name="Park H.-J."/>
            <person name="Ramirez L."/>
            <person name="Alfaro M."/>
            <person name="Sun H."/>
            <person name="Tritt A."/>
            <person name="Yoshinaga Y."/>
            <person name="Zwiers L.-H."/>
            <person name="Turgeon B."/>
            <person name="Goodwin S."/>
            <person name="Spatafora J."/>
            <person name="Crous P."/>
            <person name="Grigoriev I."/>
        </authorList>
    </citation>
    <scope>NUCLEOTIDE SEQUENCE</scope>
    <source>
        <strain evidence="2">CBS 675.92</strain>
    </source>
</reference>
<dbReference type="Proteomes" id="UP000800035">
    <property type="component" value="Unassembled WGS sequence"/>
</dbReference>
<dbReference type="AlphaFoldDB" id="A0A6A5UG55"/>
<organism evidence="2 3">
    <name type="scientific">Byssothecium circinans</name>
    <dbReference type="NCBI Taxonomy" id="147558"/>
    <lineage>
        <taxon>Eukaryota</taxon>
        <taxon>Fungi</taxon>
        <taxon>Dikarya</taxon>
        <taxon>Ascomycota</taxon>
        <taxon>Pezizomycotina</taxon>
        <taxon>Dothideomycetes</taxon>
        <taxon>Pleosporomycetidae</taxon>
        <taxon>Pleosporales</taxon>
        <taxon>Massarineae</taxon>
        <taxon>Massarinaceae</taxon>
        <taxon>Byssothecium</taxon>
    </lineage>
</organism>
<feature type="compositionally biased region" description="Polar residues" evidence="1">
    <location>
        <begin position="68"/>
        <end position="85"/>
    </location>
</feature>
<name>A0A6A5UG55_9PLEO</name>
<gene>
    <name evidence="2" type="ORF">CC80DRAFT_199736</name>
</gene>
<dbReference type="EMBL" id="ML976980">
    <property type="protein sequence ID" value="KAF1961906.1"/>
    <property type="molecule type" value="Genomic_DNA"/>
</dbReference>
<protein>
    <submittedName>
        <fullName evidence="2">Uncharacterized protein</fullName>
    </submittedName>
</protein>
<proteinExistence type="predicted"/>
<evidence type="ECO:0000256" key="1">
    <source>
        <dbReference type="SAM" id="MobiDB-lite"/>
    </source>
</evidence>
<sequence>MKSHTRNATSVNCSIHSTYGPQISSPAVLMHNHTPPIKATGLCVNFGFNAPEQKCRDIITGPMIRSLSRASKTETPSPNNSTNQRRPTKTKQSDQSPRTTPIPQPFPAPQSQEGRETG</sequence>
<keyword evidence="3" id="KW-1185">Reference proteome</keyword>
<feature type="region of interest" description="Disordered" evidence="1">
    <location>
        <begin position="60"/>
        <end position="118"/>
    </location>
</feature>
<evidence type="ECO:0000313" key="3">
    <source>
        <dbReference type="Proteomes" id="UP000800035"/>
    </source>
</evidence>
<accession>A0A6A5UG55</accession>
<evidence type="ECO:0000313" key="2">
    <source>
        <dbReference type="EMBL" id="KAF1961906.1"/>
    </source>
</evidence>